<accession>A0AAQ1ME21</accession>
<dbReference type="PANTHER" id="PTHR34185">
    <property type="entry name" value="DIADENYLATE CYCLASE"/>
    <property type="match status" value="1"/>
</dbReference>
<keyword evidence="8 10" id="KW-1133">Transmembrane helix</keyword>
<feature type="domain" description="DAC" evidence="11">
    <location>
        <begin position="90"/>
        <end position="258"/>
    </location>
</feature>
<evidence type="ECO:0000313" key="12">
    <source>
        <dbReference type="EMBL" id="MZL68221.1"/>
    </source>
</evidence>
<evidence type="ECO:0000256" key="1">
    <source>
        <dbReference type="ARBA" id="ARBA00000877"/>
    </source>
</evidence>
<comment type="caution">
    <text evidence="13">The sequence shown here is derived from an EMBL/GenBank/DDBJ whole genome shotgun (WGS) entry which is preliminary data.</text>
</comment>
<evidence type="ECO:0000256" key="10">
    <source>
        <dbReference type="HAMAP-Rule" id="MF_01499"/>
    </source>
</evidence>
<dbReference type="EMBL" id="FQVY01000002">
    <property type="protein sequence ID" value="SHG21125.1"/>
    <property type="molecule type" value="Genomic_DNA"/>
</dbReference>
<reference evidence="13" key="2">
    <citation type="submission" date="2016-11" db="EMBL/GenBank/DDBJ databases">
        <authorList>
            <person name="Varghese N."/>
            <person name="Submissions S."/>
        </authorList>
    </citation>
    <scope>NUCLEOTIDE SEQUENCE</scope>
    <source>
        <strain evidence="13">DSM 4029</strain>
    </source>
</reference>
<comment type="function">
    <text evidence="10">Catalyzes the condensation of 2 ATP molecules into cyclic di-AMP (c-di-AMP), a second messenger used to regulate differing processes in different bacteria.</text>
</comment>
<name>A0AAQ1ME21_9FIRM</name>
<evidence type="ECO:0000256" key="8">
    <source>
        <dbReference type="ARBA" id="ARBA00022989"/>
    </source>
</evidence>
<dbReference type="GO" id="GO:0005524">
    <property type="term" value="F:ATP binding"/>
    <property type="evidence" value="ECO:0007669"/>
    <property type="project" value="UniProtKB-UniRule"/>
</dbReference>
<dbReference type="Gene3D" id="3.40.1700.10">
    <property type="entry name" value="DNA integrity scanning protein, DisA, N-terminal domain"/>
    <property type="match status" value="1"/>
</dbReference>
<protein>
    <recommendedName>
        <fullName evidence="10">Diadenylate cyclase</fullName>
        <shortName evidence="10">DAC</shortName>
        <ecNumber evidence="10">2.7.7.85</ecNumber>
    </recommendedName>
    <alternativeName>
        <fullName evidence="10">Cyclic-di-AMP synthase</fullName>
        <shortName evidence="10">c-di-AMP synthase</shortName>
    </alternativeName>
</protein>
<evidence type="ECO:0000256" key="3">
    <source>
        <dbReference type="ARBA" id="ARBA00022679"/>
    </source>
</evidence>
<dbReference type="InterPro" id="IPR003390">
    <property type="entry name" value="DNA_integrity_scan_DisA_N"/>
</dbReference>
<dbReference type="NCBIfam" id="TIGR00159">
    <property type="entry name" value="diadenylate cyclase CdaA"/>
    <property type="match status" value="1"/>
</dbReference>
<sequence length="291" mass="31969">MQAITTFFDSLVSVIKTITVMDVLDVAIVSYIVYVAFILVRETRAAQLLKGVIIFLVAYVLASQLGLESLKFLLNAILQFGVVTLVVVFQPEIRRALEKVGRTKLRSLRFFSSGSTVDDATRRKVEKAIVVVCDAADILSGKKTGALIVIERKTKLGDIISTGTVVDAEPSVELFGNLFFVNTPLHDGAVVMRDGRVCAAGCFLPLSQNFEISKELGTRHRAALGVSENSDAVVVVVSEETGLISVACDGHLHRGIERDYLQRLLSNELLPQAPAAEQKKRRFPFGRREHR</sequence>
<comment type="subunit">
    <text evidence="10">Probably a homodimer.</text>
</comment>
<dbReference type="RefSeq" id="WP_021660781.1">
    <property type="nucleotide sequence ID" value="NZ_FQVY01000002.1"/>
</dbReference>
<keyword evidence="15" id="KW-1185">Reference proteome</keyword>
<evidence type="ECO:0000256" key="9">
    <source>
        <dbReference type="ARBA" id="ARBA00023136"/>
    </source>
</evidence>
<dbReference type="Proteomes" id="UP000474718">
    <property type="component" value="Unassembled WGS sequence"/>
</dbReference>
<dbReference type="SUPFAM" id="SSF143597">
    <property type="entry name" value="YojJ-like"/>
    <property type="match status" value="1"/>
</dbReference>
<dbReference type="GO" id="GO:0106408">
    <property type="term" value="F:diadenylate cyclase activity"/>
    <property type="evidence" value="ECO:0007669"/>
    <property type="project" value="UniProtKB-EC"/>
</dbReference>
<keyword evidence="7 10" id="KW-0067">ATP-binding</keyword>
<evidence type="ECO:0000256" key="5">
    <source>
        <dbReference type="ARBA" id="ARBA00022695"/>
    </source>
</evidence>
<keyword evidence="5 10" id="KW-0548">Nucleotidyltransferase</keyword>
<dbReference type="InterPro" id="IPR036888">
    <property type="entry name" value="DNA_integrity_DisA_N_sf"/>
</dbReference>
<evidence type="ECO:0000259" key="11">
    <source>
        <dbReference type="PROSITE" id="PS51794"/>
    </source>
</evidence>
<reference evidence="12 15" key="3">
    <citation type="journal article" date="2019" name="Nat. Med.">
        <title>A library of human gut bacterial isolates paired with longitudinal multiomics data enables mechanistic microbiome research.</title>
        <authorList>
            <person name="Poyet M."/>
            <person name="Groussin M."/>
            <person name="Gibbons S.M."/>
            <person name="Avila-Pacheco J."/>
            <person name="Jiang X."/>
            <person name="Kearney S.M."/>
            <person name="Perrotta A.R."/>
            <person name="Berdy B."/>
            <person name="Zhao S."/>
            <person name="Lieberman T.D."/>
            <person name="Swanson P.K."/>
            <person name="Smith M."/>
            <person name="Roesemann S."/>
            <person name="Alexander J.E."/>
            <person name="Rich S.A."/>
            <person name="Livny J."/>
            <person name="Vlamakis H."/>
            <person name="Clish C."/>
            <person name="Bullock K."/>
            <person name="Deik A."/>
            <person name="Scott J."/>
            <person name="Pierce K.A."/>
            <person name="Xavier R.J."/>
            <person name="Alm E.J."/>
        </authorList>
    </citation>
    <scope>NUCLEOTIDE SEQUENCE [LARGE SCALE GENOMIC DNA]</scope>
    <source>
        <strain evidence="12 15">BIOML-A2</strain>
    </source>
</reference>
<evidence type="ECO:0000313" key="14">
    <source>
        <dbReference type="Proteomes" id="UP000184089"/>
    </source>
</evidence>
<dbReference type="InterPro" id="IPR045585">
    <property type="entry name" value="CdaA_N"/>
</dbReference>
<evidence type="ECO:0000256" key="2">
    <source>
        <dbReference type="ARBA" id="ARBA00022475"/>
    </source>
</evidence>
<dbReference type="Proteomes" id="UP000184089">
    <property type="component" value="Unassembled WGS sequence"/>
</dbReference>
<evidence type="ECO:0000256" key="7">
    <source>
        <dbReference type="ARBA" id="ARBA00022840"/>
    </source>
</evidence>
<comment type="similarity">
    <text evidence="10">Belongs to the adenylate cyclase family. DacA/CdaA subfamily.</text>
</comment>
<dbReference type="InterPro" id="IPR034701">
    <property type="entry name" value="CdaA"/>
</dbReference>
<proteinExistence type="inferred from homology"/>
<evidence type="ECO:0000256" key="6">
    <source>
        <dbReference type="ARBA" id="ARBA00022741"/>
    </source>
</evidence>
<evidence type="ECO:0000313" key="13">
    <source>
        <dbReference type="EMBL" id="SHG21125.1"/>
    </source>
</evidence>
<gene>
    <name evidence="10" type="primary">dacA</name>
    <name evidence="12" type="ORF">GT747_00330</name>
    <name evidence="13" type="ORF">SAMN05444424_1891</name>
</gene>
<evidence type="ECO:0000256" key="4">
    <source>
        <dbReference type="ARBA" id="ARBA00022692"/>
    </source>
</evidence>
<comment type="caution">
    <text evidence="10">Lacks conserved residue(s) required for the propagation of feature annotation.</text>
</comment>
<feature type="transmembrane region" description="Helical" evidence="10">
    <location>
        <begin position="47"/>
        <end position="66"/>
    </location>
</feature>
<keyword evidence="3 10" id="KW-0808">Transferase</keyword>
<dbReference type="GO" id="GO:0004016">
    <property type="term" value="F:adenylate cyclase activity"/>
    <property type="evidence" value="ECO:0007669"/>
    <property type="project" value="UniProtKB-UniRule"/>
</dbReference>
<dbReference type="EC" id="2.7.7.85" evidence="10"/>
<reference evidence="14" key="1">
    <citation type="submission" date="2016-11" db="EMBL/GenBank/DDBJ databases">
        <authorList>
            <person name="Jaros S."/>
            <person name="Januszkiewicz K."/>
            <person name="Wedrychowicz H."/>
        </authorList>
    </citation>
    <scope>NUCLEOTIDE SEQUENCE [LARGE SCALE GENOMIC DNA]</scope>
    <source>
        <strain evidence="14">DSM 4029</strain>
    </source>
</reference>
<dbReference type="InterPro" id="IPR050338">
    <property type="entry name" value="DisA"/>
</dbReference>
<dbReference type="PIRSF" id="PIRSF004793">
    <property type="entry name" value="UCP004793"/>
    <property type="match status" value="1"/>
</dbReference>
<comment type="catalytic activity">
    <reaction evidence="1 10">
        <text>2 ATP = 3',3'-c-di-AMP + 2 diphosphate</text>
        <dbReference type="Rhea" id="RHEA:35655"/>
        <dbReference type="ChEBI" id="CHEBI:30616"/>
        <dbReference type="ChEBI" id="CHEBI:33019"/>
        <dbReference type="ChEBI" id="CHEBI:71500"/>
        <dbReference type="EC" id="2.7.7.85"/>
    </reaction>
</comment>
<keyword evidence="9 10" id="KW-0472">Membrane</keyword>
<dbReference type="FunFam" id="3.40.1700.10:FF:000002">
    <property type="entry name" value="Diadenylate cyclase"/>
    <property type="match status" value="1"/>
</dbReference>
<dbReference type="AlphaFoldDB" id="A0AAQ1ME21"/>
<dbReference type="InterPro" id="IPR014046">
    <property type="entry name" value="C-di-AMP_synthase"/>
</dbReference>
<dbReference type="PANTHER" id="PTHR34185:SF1">
    <property type="entry name" value="DIADENYLATE CYCLASE"/>
    <property type="match status" value="1"/>
</dbReference>
<dbReference type="EMBL" id="WWVX01000001">
    <property type="protein sequence ID" value="MZL68221.1"/>
    <property type="molecule type" value="Genomic_DNA"/>
</dbReference>
<feature type="transmembrane region" description="Helical" evidence="10">
    <location>
        <begin position="20"/>
        <end position="40"/>
    </location>
</feature>
<dbReference type="PROSITE" id="PS51794">
    <property type="entry name" value="DAC"/>
    <property type="match status" value="1"/>
</dbReference>
<dbReference type="Pfam" id="PF19293">
    <property type="entry name" value="CdaA_N"/>
    <property type="match status" value="1"/>
</dbReference>
<evidence type="ECO:0000313" key="15">
    <source>
        <dbReference type="Proteomes" id="UP000474718"/>
    </source>
</evidence>
<keyword evidence="2 10" id="KW-1003">Cell membrane</keyword>
<organism evidence="13 14">
    <name type="scientific">Bittarella massiliensis</name>
    <name type="common">ex Durand et al. 2017</name>
    <dbReference type="NCBI Taxonomy" id="1720313"/>
    <lineage>
        <taxon>Bacteria</taxon>
        <taxon>Bacillati</taxon>
        <taxon>Bacillota</taxon>
        <taxon>Clostridia</taxon>
        <taxon>Eubacteriales</taxon>
        <taxon>Oscillospiraceae</taxon>
        <taxon>Bittarella (ex Durand et al. 2017)</taxon>
    </lineage>
</organism>
<keyword evidence="4 10" id="KW-0812">Transmembrane</keyword>
<keyword evidence="6 10" id="KW-0547">Nucleotide-binding</keyword>
<dbReference type="HAMAP" id="MF_01499">
    <property type="entry name" value="DacA"/>
    <property type="match status" value="1"/>
</dbReference>
<feature type="transmembrane region" description="Helical" evidence="10">
    <location>
        <begin position="72"/>
        <end position="89"/>
    </location>
</feature>
<dbReference type="Pfam" id="PF02457">
    <property type="entry name" value="DAC"/>
    <property type="match status" value="1"/>
</dbReference>
<dbReference type="GO" id="GO:0006171">
    <property type="term" value="P:cAMP biosynthetic process"/>
    <property type="evidence" value="ECO:0007669"/>
    <property type="project" value="InterPro"/>
</dbReference>